<accession>A0A6S6T333</accession>
<organism evidence="1">
    <name type="scientific">uncultured Aureispira sp</name>
    <dbReference type="NCBI Taxonomy" id="1331704"/>
    <lineage>
        <taxon>Bacteria</taxon>
        <taxon>Pseudomonadati</taxon>
        <taxon>Bacteroidota</taxon>
        <taxon>Saprospiria</taxon>
        <taxon>Saprospirales</taxon>
        <taxon>Saprospiraceae</taxon>
        <taxon>Aureispira</taxon>
        <taxon>environmental samples</taxon>
    </lineage>
</organism>
<evidence type="ECO:0000313" key="1">
    <source>
        <dbReference type="EMBL" id="CAA6811135.1"/>
    </source>
</evidence>
<sequence length="231" mass="26313">MDRTKFKKYTKEATIDFELLVEQHAGLSFEKQLRFGELIGNEAWQLDMAAGTITFGAFVFPIQIIGSFSFQDNSWMCAWANTESGLPENLLQQSYKLRAIGEEEDIDALNSGHFNVEEEFVHQMGMFACGFFETKSYYCANYGQGILVVTIDSDQIPAIDKSKVEVLGTTFSQLISTVELDHRNTFFNYLMDREFLINVTNNAIEGLKEDRLIKATFDDWNRLTALNSNLS</sequence>
<dbReference type="AlphaFoldDB" id="A0A6S6T333"/>
<protein>
    <submittedName>
        <fullName evidence="1">Uncharacterized protein</fullName>
    </submittedName>
</protein>
<reference evidence="1" key="1">
    <citation type="submission" date="2020-01" db="EMBL/GenBank/DDBJ databases">
        <authorList>
            <person name="Meier V. D."/>
            <person name="Meier V D."/>
        </authorList>
    </citation>
    <scope>NUCLEOTIDE SEQUENCE</scope>
    <source>
        <strain evidence="1">HLG_WM_MAG_10</strain>
    </source>
</reference>
<dbReference type="InterPro" id="IPR049249">
    <property type="entry name" value="DUF6882"/>
</dbReference>
<dbReference type="EMBL" id="CACVAQ010000172">
    <property type="protein sequence ID" value="CAA6811135.1"/>
    <property type="molecule type" value="Genomic_DNA"/>
</dbReference>
<gene>
    <name evidence="1" type="ORF">HELGO_WM37876</name>
</gene>
<proteinExistence type="predicted"/>
<name>A0A6S6T333_9BACT</name>
<dbReference type="Pfam" id="PF21813">
    <property type="entry name" value="DUF6882"/>
    <property type="match status" value="1"/>
</dbReference>